<proteinExistence type="predicted"/>
<protein>
    <submittedName>
        <fullName evidence="2">Uncharacterized protein</fullName>
    </submittedName>
</protein>
<dbReference type="KEGG" id="dpx:DAPPUDRAFT_270363"/>
<dbReference type="Proteomes" id="UP000000305">
    <property type="component" value="Unassembled WGS sequence"/>
</dbReference>
<dbReference type="EMBL" id="GL733568">
    <property type="protein sequence ID" value="EFX62470.1"/>
    <property type="molecule type" value="Genomic_DNA"/>
</dbReference>
<feature type="transmembrane region" description="Helical" evidence="1">
    <location>
        <begin position="12"/>
        <end position="31"/>
    </location>
</feature>
<dbReference type="AlphaFoldDB" id="E9I0L0"/>
<organism evidence="2 3">
    <name type="scientific">Daphnia pulex</name>
    <name type="common">Water flea</name>
    <dbReference type="NCBI Taxonomy" id="6669"/>
    <lineage>
        <taxon>Eukaryota</taxon>
        <taxon>Metazoa</taxon>
        <taxon>Ecdysozoa</taxon>
        <taxon>Arthropoda</taxon>
        <taxon>Crustacea</taxon>
        <taxon>Branchiopoda</taxon>
        <taxon>Diplostraca</taxon>
        <taxon>Cladocera</taxon>
        <taxon>Anomopoda</taxon>
        <taxon>Daphniidae</taxon>
        <taxon>Daphnia</taxon>
    </lineage>
</organism>
<keyword evidence="1" id="KW-0812">Transmembrane</keyword>
<dbReference type="InParanoid" id="E9I0L0"/>
<accession>E9I0L0</accession>
<keyword evidence="3" id="KW-1185">Reference proteome</keyword>
<evidence type="ECO:0000256" key="1">
    <source>
        <dbReference type="SAM" id="Phobius"/>
    </source>
</evidence>
<reference evidence="2 3" key="1">
    <citation type="journal article" date="2011" name="Science">
        <title>The ecoresponsive genome of Daphnia pulex.</title>
        <authorList>
            <person name="Colbourne J.K."/>
            <person name="Pfrender M.E."/>
            <person name="Gilbert D."/>
            <person name="Thomas W.K."/>
            <person name="Tucker A."/>
            <person name="Oakley T.H."/>
            <person name="Tokishita S."/>
            <person name="Aerts A."/>
            <person name="Arnold G.J."/>
            <person name="Basu M.K."/>
            <person name="Bauer D.J."/>
            <person name="Caceres C.E."/>
            <person name="Carmel L."/>
            <person name="Casola C."/>
            <person name="Choi J.H."/>
            <person name="Detter J.C."/>
            <person name="Dong Q."/>
            <person name="Dusheyko S."/>
            <person name="Eads B.D."/>
            <person name="Frohlich T."/>
            <person name="Geiler-Samerotte K.A."/>
            <person name="Gerlach D."/>
            <person name="Hatcher P."/>
            <person name="Jogdeo S."/>
            <person name="Krijgsveld J."/>
            <person name="Kriventseva E.V."/>
            <person name="Kultz D."/>
            <person name="Laforsch C."/>
            <person name="Lindquist E."/>
            <person name="Lopez J."/>
            <person name="Manak J.R."/>
            <person name="Muller J."/>
            <person name="Pangilinan J."/>
            <person name="Patwardhan R.P."/>
            <person name="Pitluck S."/>
            <person name="Pritham E.J."/>
            <person name="Rechtsteiner A."/>
            <person name="Rho M."/>
            <person name="Rogozin I.B."/>
            <person name="Sakarya O."/>
            <person name="Salamov A."/>
            <person name="Schaack S."/>
            <person name="Shapiro H."/>
            <person name="Shiga Y."/>
            <person name="Skalitzky C."/>
            <person name="Smith Z."/>
            <person name="Souvorov A."/>
            <person name="Sung W."/>
            <person name="Tang Z."/>
            <person name="Tsuchiya D."/>
            <person name="Tu H."/>
            <person name="Vos H."/>
            <person name="Wang M."/>
            <person name="Wolf Y.I."/>
            <person name="Yamagata H."/>
            <person name="Yamada T."/>
            <person name="Ye Y."/>
            <person name="Shaw J.R."/>
            <person name="Andrews J."/>
            <person name="Crease T.J."/>
            <person name="Tang H."/>
            <person name="Lucas S.M."/>
            <person name="Robertson H.M."/>
            <person name="Bork P."/>
            <person name="Koonin E.V."/>
            <person name="Zdobnov E.M."/>
            <person name="Grigoriev I.V."/>
            <person name="Lynch M."/>
            <person name="Boore J.L."/>
        </authorList>
    </citation>
    <scope>NUCLEOTIDE SEQUENCE [LARGE SCALE GENOMIC DNA]</scope>
</reference>
<evidence type="ECO:0000313" key="3">
    <source>
        <dbReference type="Proteomes" id="UP000000305"/>
    </source>
</evidence>
<gene>
    <name evidence="2" type="ORF">DAPPUDRAFT_270363</name>
</gene>
<feature type="transmembrane region" description="Helical" evidence="1">
    <location>
        <begin position="51"/>
        <end position="70"/>
    </location>
</feature>
<evidence type="ECO:0000313" key="2">
    <source>
        <dbReference type="EMBL" id="EFX62470.1"/>
    </source>
</evidence>
<keyword evidence="1" id="KW-0472">Membrane</keyword>
<sequence>MKAERASPQEVFLLLHTIIKLMQLVIFFSIGSAEDAGSSRASGEAKAAASAVLAGLASWPFVAGLALMAGRIKLHQIQFKKNQKVKAEEVP</sequence>
<name>E9I0L0_DAPPU</name>
<dbReference type="HOGENOM" id="CLU_2429268_0_0_1"/>
<keyword evidence="1" id="KW-1133">Transmembrane helix</keyword>